<evidence type="ECO:0000313" key="1">
    <source>
        <dbReference type="EMBL" id="KAG9492019.1"/>
    </source>
</evidence>
<gene>
    <name evidence="1" type="ORF">GDO78_000506</name>
</gene>
<protein>
    <submittedName>
        <fullName evidence="1">Uncharacterized protein</fullName>
    </submittedName>
</protein>
<dbReference type="EMBL" id="WNTK01000001">
    <property type="protein sequence ID" value="KAG9492019.1"/>
    <property type="molecule type" value="Genomic_DNA"/>
</dbReference>
<name>A0A8J6KLE3_ELECQ</name>
<proteinExistence type="predicted"/>
<reference evidence="1" key="1">
    <citation type="thesis" date="2020" institute="ProQuest LLC" country="789 East Eisenhower Parkway, Ann Arbor, MI, USA">
        <title>Comparative Genomics and Chromosome Evolution.</title>
        <authorList>
            <person name="Mudd A.B."/>
        </authorList>
    </citation>
    <scope>NUCLEOTIDE SEQUENCE</scope>
    <source>
        <strain evidence="1">HN-11 Male</strain>
        <tissue evidence="1">Kidney and liver</tissue>
    </source>
</reference>
<dbReference type="AlphaFoldDB" id="A0A8J6KLE3"/>
<keyword evidence="2" id="KW-1185">Reference proteome</keyword>
<organism evidence="1 2">
    <name type="scientific">Eleutherodactylus coqui</name>
    <name type="common">Puerto Rican coqui</name>
    <dbReference type="NCBI Taxonomy" id="57060"/>
    <lineage>
        <taxon>Eukaryota</taxon>
        <taxon>Metazoa</taxon>
        <taxon>Chordata</taxon>
        <taxon>Craniata</taxon>
        <taxon>Vertebrata</taxon>
        <taxon>Euteleostomi</taxon>
        <taxon>Amphibia</taxon>
        <taxon>Batrachia</taxon>
        <taxon>Anura</taxon>
        <taxon>Neobatrachia</taxon>
        <taxon>Hyloidea</taxon>
        <taxon>Eleutherodactylidae</taxon>
        <taxon>Eleutherodactylinae</taxon>
        <taxon>Eleutherodactylus</taxon>
        <taxon>Eleutherodactylus</taxon>
    </lineage>
</organism>
<sequence>MRSKILYLLTLCKIKGSHHPYSTNKGSTALYGVPTACRDLQTKGTQHPIEKLYEGATVLYGAPHRFLQTMGPQRSIPICRFCSINFHLWKSLIQHKCGTPQSPSSVMDGAGGLRFDCPPSCYHNTFLMHTPYLRGKGEKSSQL</sequence>
<accession>A0A8J6KLE3</accession>
<dbReference type="Proteomes" id="UP000770717">
    <property type="component" value="Unassembled WGS sequence"/>
</dbReference>
<evidence type="ECO:0000313" key="2">
    <source>
        <dbReference type="Proteomes" id="UP000770717"/>
    </source>
</evidence>
<comment type="caution">
    <text evidence="1">The sequence shown here is derived from an EMBL/GenBank/DDBJ whole genome shotgun (WGS) entry which is preliminary data.</text>
</comment>